<name>A0AAV1DUH9_OLDCO</name>
<accession>A0AAV1DUH9</accession>
<organism evidence="2 3">
    <name type="scientific">Oldenlandia corymbosa var. corymbosa</name>
    <dbReference type="NCBI Taxonomy" id="529605"/>
    <lineage>
        <taxon>Eukaryota</taxon>
        <taxon>Viridiplantae</taxon>
        <taxon>Streptophyta</taxon>
        <taxon>Embryophyta</taxon>
        <taxon>Tracheophyta</taxon>
        <taxon>Spermatophyta</taxon>
        <taxon>Magnoliopsida</taxon>
        <taxon>eudicotyledons</taxon>
        <taxon>Gunneridae</taxon>
        <taxon>Pentapetalae</taxon>
        <taxon>asterids</taxon>
        <taxon>lamiids</taxon>
        <taxon>Gentianales</taxon>
        <taxon>Rubiaceae</taxon>
        <taxon>Rubioideae</taxon>
        <taxon>Spermacoceae</taxon>
        <taxon>Hedyotis-Oldenlandia complex</taxon>
        <taxon>Oldenlandia</taxon>
    </lineage>
</organism>
<sequence length="488" mass="55343">MALDQGESFLSGIKFRSMFVERSSDEFDSSLWEDVNCGSHNQGKSDNVVTDDDIVDQLPLDPFDMDISAKVTAAITGWIEDFGLKNLGFIESCSEGEEEDDQDDYEEVEIEEEADDDRDHDQLLAEVSIVWNTVEHPDLNGGKSYKESDWEKGFYKNDDGNHPLCLDHNIEAFMGFSYEKYWNPRDAAYKRKGWMTVKSKGADVPAGPPPDALFFALGYLDMWDLLSVERVCKSLRDAVRNDPLLWRNFHALYPLCCKITDDALLRLTNRAQGSLYSLNIVGCLKITDSGLQGVLARNPGLTKLSVAGCQGLTIEGTLQNMRFFKSIGKPGIKKLRIGSPFGLTDQHFEQLKCLLGAEKMTQVNEQKLRFFRADQLYLPFDDERVLDIEFCPRCGQLRQVYDCPADSCRVKQHTPQVCKGCTVCITRCINCGRCLINCDFEETFFLDFLCSDCLKQVFHCPDAQKRVAIPPKNAYLHQQASYHFILYG</sequence>
<dbReference type="SUPFAM" id="SSF52047">
    <property type="entry name" value="RNI-like"/>
    <property type="match status" value="1"/>
</dbReference>
<dbReference type="EMBL" id="OX459123">
    <property type="protein sequence ID" value="CAI9111522.1"/>
    <property type="molecule type" value="Genomic_DNA"/>
</dbReference>
<dbReference type="InterPro" id="IPR032675">
    <property type="entry name" value="LRR_dom_sf"/>
</dbReference>
<reference evidence="2" key="1">
    <citation type="submission" date="2023-03" db="EMBL/GenBank/DDBJ databases">
        <authorList>
            <person name="Julca I."/>
        </authorList>
    </citation>
    <scope>NUCLEOTIDE SEQUENCE</scope>
</reference>
<dbReference type="Gene3D" id="1.20.1280.50">
    <property type="match status" value="1"/>
</dbReference>
<evidence type="ECO:0000313" key="2">
    <source>
        <dbReference type="EMBL" id="CAI9111522.1"/>
    </source>
</evidence>
<feature type="domain" description="F-box" evidence="1">
    <location>
        <begin position="209"/>
        <end position="250"/>
    </location>
</feature>
<dbReference type="GO" id="GO:0005737">
    <property type="term" value="C:cytoplasm"/>
    <property type="evidence" value="ECO:0007669"/>
    <property type="project" value="TreeGrafter"/>
</dbReference>
<dbReference type="Proteomes" id="UP001161247">
    <property type="component" value="Chromosome 6"/>
</dbReference>
<dbReference type="Pfam" id="PF12937">
    <property type="entry name" value="F-box-like"/>
    <property type="match status" value="1"/>
</dbReference>
<dbReference type="InterPro" id="IPR050648">
    <property type="entry name" value="F-box_LRR-repeat"/>
</dbReference>
<evidence type="ECO:0000259" key="1">
    <source>
        <dbReference type="Pfam" id="PF12937"/>
    </source>
</evidence>
<dbReference type="InterPro" id="IPR036047">
    <property type="entry name" value="F-box-like_dom_sf"/>
</dbReference>
<dbReference type="SUPFAM" id="SSF81383">
    <property type="entry name" value="F-box domain"/>
    <property type="match status" value="1"/>
</dbReference>
<protein>
    <submittedName>
        <fullName evidence="2">OLC1v1011765C1</fullName>
    </submittedName>
</protein>
<dbReference type="PANTHER" id="PTHR13382:SF22">
    <property type="entry name" value="F-BOX PROTEIN SKIP14"/>
    <property type="match status" value="1"/>
</dbReference>
<proteinExistence type="predicted"/>
<dbReference type="InterPro" id="IPR001810">
    <property type="entry name" value="F-box_dom"/>
</dbReference>
<gene>
    <name evidence="2" type="ORF">OLC1_LOCUS18901</name>
</gene>
<dbReference type="Gene3D" id="3.80.10.10">
    <property type="entry name" value="Ribonuclease Inhibitor"/>
    <property type="match status" value="1"/>
</dbReference>
<dbReference type="AlphaFoldDB" id="A0AAV1DUH9"/>
<dbReference type="PANTHER" id="PTHR13382">
    <property type="entry name" value="MITOCHONDRIAL ATP SYNTHASE COUPLING FACTOR B"/>
    <property type="match status" value="1"/>
</dbReference>
<evidence type="ECO:0000313" key="3">
    <source>
        <dbReference type="Proteomes" id="UP001161247"/>
    </source>
</evidence>
<keyword evidence="3" id="KW-1185">Reference proteome</keyword>